<accession>A0A455SGW2</accession>
<dbReference type="AlphaFoldDB" id="A0A455SGW2"/>
<gene>
    <name evidence="1" type="ORF">KTC_13120</name>
</gene>
<proteinExistence type="predicted"/>
<sequence length="286" mass="32076">MMENNERETLLLELAQRLASSFYSFGGTASQLYVGTVIPALQGKLPLPDESRVFGSVQADEQTATILFDSPLSPDATLTFYREQMQAAGWQEAPSHFPIGGFAGDSPALNLQYLQGPQGPSLTLHIIRQGPPTPVRLLLDLHMRPYQPHHTDHASPLPVLLAPPGSQIQQNGSGWSDYEAHSSMTLQLPEAPTYDTPSLLEHFNEQFKQNGWHLLAAESRTYSASSLWRFQHTNGTHWRGIISLFRMPDIPLCELSLRIVSEESDPYSPFLPEQKPRTFQNFQLKR</sequence>
<name>A0A455SGW2_9CHLR</name>
<protein>
    <submittedName>
        <fullName evidence="1">Uncharacterized protein</fullName>
    </submittedName>
</protein>
<reference evidence="1" key="1">
    <citation type="submission" date="2018-12" db="EMBL/GenBank/DDBJ databases">
        <title>Novel natural products biosynthetic potential of the class Ktedonobacteria.</title>
        <authorList>
            <person name="Zheng Y."/>
            <person name="Saitou A."/>
            <person name="Wang C.M."/>
            <person name="Toyoda A."/>
            <person name="Minakuchi Y."/>
            <person name="Sekiguchi Y."/>
            <person name="Ueda K."/>
            <person name="Takano H."/>
            <person name="Sakai Y."/>
            <person name="Yokota A."/>
            <person name="Yabe S."/>
        </authorList>
    </citation>
    <scope>NUCLEOTIDE SEQUENCE</scope>
    <source>
        <strain evidence="1">COM3</strain>
    </source>
</reference>
<evidence type="ECO:0000313" key="1">
    <source>
        <dbReference type="EMBL" id="BBH86561.1"/>
    </source>
</evidence>
<dbReference type="EMBL" id="AP019376">
    <property type="protein sequence ID" value="BBH86561.1"/>
    <property type="molecule type" value="Genomic_DNA"/>
</dbReference>
<organism evidence="1">
    <name type="scientific">Thermosporothrix sp. COM3</name>
    <dbReference type="NCBI Taxonomy" id="2490863"/>
    <lineage>
        <taxon>Bacteria</taxon>
        <taxon>Bacillati</taxon>
        <taxon>Chloroflexota</taxon>
        <taxon>Ktedonobacteria</taxon>
        <taxon>Ktedonobacterales</taxon>
        <taxon>Thermosporotrichaceae</taxon>
        <taxon>Thermosporothrix</taxon>
    </lineage>
</organism>